<dbReference type="SMART" id="SM01067">
    <property type="entry name" value="CBM_3"/>
    <property type="match status" value="2"/>
</dbReference>
<dbReference type="InterPro" id="IPR055372">
    <property type="entry name" value="CBM96"/>
</dbReference>
<evidence type="ECO:0000256" key="1">
    <source>
        <dbReference type="ARBA" id="ARBA00004613"/>
    </source>
</evidence>
<dbReference type="InterPro" id="IPR008965">
    <property type="entry name" value="CBM2/CBM3_carb-bd_dom_sf"/>
</dbReference>
<comment type="caution">
    <text evidence="6">The sequence shown here is derived from an EMBL/GenBank/DDBJ whole genome shotgun (WGS) entry which is preliminary data.</text>
</comment>
<dbReference type="SUPFAM" id="SSF49265">
    <property type="entry name" value="Fibronectin type III"/>
    <property type="match status" value="1"/>
</dbReference>
<reference evidence="6 7" key="1">
    <citation type="submission" date="2018-07" db="EMBL/GenBank/DDBJ databases">
        <title>Genome analysis of Larkinella rosea.</title>
        <authorList>
            <person name="Zhou Z."/>
            <person name="Wang G."/>
        </authorList>
    </citation>
    <scope>NUCLEOTIDE SEQUENCE [LARGE SCALE GENOMIC DNA]</scope>
    <source>
        <strain evidence="7">zzj9</strain>
    </source>
</reference>
<dbReference type="RefSeq" id="WP_114408222.1">
    <property type="nucleotide sequence ID" value="NZ_QOWE01000019.1"/>
</dbReference>
<dbReference type="NCBIfam" id="TIGR04183">
    <property type="entry name" value="Por_Secre_tail"/>
    <property type="match status" value="1"/>
</dbReference>
<dbReference type="InterPro" id="IPR036116">
    <property type="entry name" value="FN3_sf"/>
</dbReference>
<dbReference type="Pfam" id="PF24517">
    <property type="entry name" value="CBM96"/>
    <property type="match status" value="1"/>
</dbReference>
<evidence type="ECO:0000259" key="5">
    <source>
        <dbReference type="PROSITE" id="PS51172"/>
    </source>
</evidence>
<evidence type="ECO:0000256" key="2">
    <source>
        <dbReference type="ARBA" id="ARBA00022525"/>
    </source>
</evidence>
<dbReference type="CDD" id="cd00063">
    <property type="entry name" value="FN3"/>
    <property type="match status" value="2"/>
</dbReference>
<dbReference type="Gene3D" id="2.60.40.10">
    <property type="entry name" value="Immunoglobulins"/>
    <property type="match status" value="2"/>
</dbReference>
<dbReference type="EMBL" id="QOWE01000019">
    <property type="protein sequence ID" value="RCR67487.1"/>
    <property type="molecule type" value="Genomic_DNA"/>
</dbReference>
<dbReference type="InterPro" id="IPR003961">
    <property type="entry name" value="FN3_dom"/>
</dbReference>
<keyword evidence="2" id="KW-0964">Secreted</keyword>
<dbReference type="Gene3D" id="2.60.40.710">
    <property type="entry name" value="Endoglucanase-like"/>
    <property type="match status" value="2"/>
</dbReference>
<evidence type="ECO:0000313" key="6">
    <source>
        <dbReference type="EMBL" id="RCR67487.1"/>
    </source>
</evidence>
<sequence>MKKVQLRWLWLIILILWGQLTSRAQTFTPTPAVLTQALNANLVRWKADPAPGTEYIDYNVLVTGKAMNYLALAAYHNPTNTTVVNRLLQQIRSAIAGGNEPTCRGSISGWADNSLAQSLTLAKYTPAVWNQLTPAEINKCDWLMRALTVAGNYNQNYYNTPIRCILGEWLYGGKRNAPNIQEGYVGIMITALPYFGGTAAVNQMLSEFNYDTYLATFESLGFTNIVYGWTYAYGNTPEGRAQMKNLMENGGTDKGGGTINSMGVRRPFTFADYYSSPVAEIAYTPLTIYEALTERMFQHITHNRSNSGDAYVLNNRVSPMTGLDGMCAELQFIDASGERSSVRYTYDGWSNSMLTYSTLRALGLWGNTPVHQEIDRRMRVGSIDLLYKYKAGYRGRSNGEFFNQTEFAGTEYGYVFLKDIWLNYLWDRKDMTVFELMAPTLTESFSDVTLGSNFSDGQFTGVQGLVWQYTQARQEGTSGVKPNDTRVIALAANSTGTLRSTLTKPITIVRFKIRNLSGTGTASVTVRLNDQVLRTYTSFGSDETEVVTVAGQTTAIGDQLVISNSGSVELIVDDVELEQVTTPAAPVNLAVSNIQMQELTLTWTDSATTETGFRLERREMPAGSFQDVQSNLPVNTARYTDRTVSAETVYEYRLTAINQAGPSPAILTTAETLPLVAQDSVSLNPVADAYVNAGTLAGTNYGARNFMNVKYAGPNNSTTREAFTRFDLSSVTRRIQRAKLRVNAISVEANTLNPLTLRLDAMQQDDWEETTINWTNSRSFTSLGELHRWDPVSGSNTVDLETELLRDQAGGLLTLKISTLEAPLATLSSKEATASSQRPLLTIYMDHLTAPTNLTLSGNGQPVLTWKDNADNETGFTVQRKAAGASFTDLATVAANVTTFTDLTAQPGITYTYRVYASNERGKSAYSNTIELTTPTLQVLHKDGDNGQLTNNQLKPELQIKNLGSSAVSYQELTVRYWFTSENHASINTFIDWAQLGTSQVKSQYVRLSEPRQGADGYVEYRFESGAGQLTAGGQSGPIQSRIAKQNWTVFNEADDHSYAGNTDYATTSKVTLYQNGVLIWGVEPAAANSLTQVVAESENKNQATNSNTISTYLRLQNTGNVALAYKDLKVRYWFTAEGSQPLNYWIDYAVLGSNTITGQFVKPSPALAGADTYLEFSFAESLGNLEPSSSTGNIQYRIAKHDWSAFNESDDHSYKAAGPLGANSKITVYYKGQLLAGTEPQPGGARRAAVDAEDGTKNWFVYPNPAKDQVVLGGGDPEKAIDVTILGLTGQALQQNRTRFRKPMRVEHLPPGTYLLRVVQDQHVRHLKLLKQ</sequence>
<dbReference type="GO" id="GO:0005576">
    <property type="term" value="C:extracellular region"/>
    <property type="evidence" value="ECO:0007669"/>
    <property type="project" value="UniProtKB-SubCell"/>
</dbReference>
<name>A0A368JIK3_9BACT</name>
<dbReference type="Pfam" id="PF00942">
    <property type="entry name" value="CBM_3"/>
    <property type="match status" value="2"/>
</dbReference>
<dbReference type="SUPFAM" id="SSF49384">
    <property type="entry name" value="Carbohydrate-binding domain"/>
    <property type="match status" value="2"/>
</dbReference>
<evidence type="ECO:0000256" key="3">
    <source>
        <dbReference type="ARBA" id="ARBA00022729"/>
    </source>
</evidence>
<dbReference type="SMART" id="SM00060">
    <property type="entry name" value="FN3"/>
    <property type="match status" value="2"/>
</dbReference>
<keyword evidence="7" id="KW-1185">Reference proteome</keyword>
<dbReference type="InterPro" id="IPR026444">
    <property type="entry name" value="Secre_tail"/>
</dbReference>
<accession>A0A368JIK3</accession>
<dbReference type="GO" id="GO:0030248">
    <property type="term" value="F:cellulose binding"/>
    <property type="evidence" value="ECO:0007669"/>
    <property type="project" value="InterPro"/>
</dbReference>
<protein>
    <submittedName>
        <fullName evidence="6">T9SS C-terminal target domain-containing protein</fullName>
    </submittedName>
</protein>
<feature type="domain" description="Fibronectin type-III" evidence="4">
    <location>
        <begin position="850"/>
        <end position="937"/>
    </location>
</feature>
<comment type="subcellular location">
    <subcellularLocation>
        <location evidence="1">Secreted</location>
    </subcellularLocation>
</comment>
<feature type="domain" description="Fibronectin type-III" evidence="4">
    <location>
        <begin position="585"/>
        <end position="676"/>
    </location>
</feature>
<dbReference type="PROSITE" id="PS50853">
    <property type="entry name" value="FN3"/>
    <property type="match status" value="2"/>
</dbReference>
<feature type="domain" description="CBM3" evidence="5">
    <location>
        <begin position="1090"/>
        <end position="1242"/>
    </location>
</feature>
<evidence type="ECO:0000313" key="7">
    <source>
        <dbReference type="Proteomes" id="UP000253383"/>
    </source>
</evidence>
<proteinExistence type="predicted"/>
<dbReference type="GO" id="GO:0005975">
    <property type="term" value="P:carbohydrate metabolic process"/>
    <property type="evidence" value="ECO:0007669"/>
    <property type="project" value="InterPro"/>
</dbReference>
<gene>
    <name evidence="6" type="ORF">DUE52_22055</name>
</gene>
<feature type="domain" description="CBM3" evidence="5">
    <location>
        <begin position="934"/>
        <end position="1086"/>
    </location>
</feature>
<dbReference type="InterPro" id="IPR001956">
    <property type="entry name" value="CBM3"/>
</dbReference>
<organism evidence="6 7">
    <name type="scientific">Larkinella punicea</name>
    <dbReference type="NCBI Taxonomy" id="2315727"/>
    <lineage>
        <taxon>Bacteria</taxon>
        <taxon>Pseudomonadati</taxon>
        <taxon>Bacteroidota</taxon>
        <taxon>Cytophagia</taxon>
        <taxon>Cytophagales</taxon>
        <taxon>Spirosomataceae</taxon>
        <taxon>Larkinella</taxon>
    </lineage>
</organism>
<dbReference type="OrthoDB" id="5500612at2"/>
<dbReference type="Pfam" id="PF00041">
    <property type="entry name" value="fn3"/>
    <property type="match status" value="1"/>
</dbReference>
<evidence type="ECO:0000259" key="4">
    <source>
        <dbReference type="PROSITE" id="PS50853"/>
    </source>
</evidence>
<keyword evidence="3" id="KW-0732">Signal</keyword>
<dbReference type="InterPro" id="IPR013783">
    <property type="entry name" value="Ig-like_fold"/>
</dbReference>
<dbReference type="Proteomes" id="UP000253383">
    <property type="component" value="Unassembled WGS sequence"/>
</dbReference>
<dbReference type="Pfam" id="PF18962">
    <property type="entry name" value="Por_Secre_tail"/>
    <property type="match status" value="1"/>
</dbReference>
<dbReference type="InterPro" id="IPR036966">
    <property type="entry name" value="CBM3_sf"/>
</dbReference>
<dbReference type="PROSITE" id="PS51172">
    <property type="entry name" value="CBM3"/>
    <property type="match status" value="2"/>
</dbReference>